<gene>
    <name evidence="12" type="ORF">C7378_2497</name>
</gene>
<dbReference type="SUPFAM" id="SSF47384">
    <property type="entry name" value="Homodimeric domain of signal transducing histidine kinase"/>
    <property type="match status" value="1"/>
</dbReference>
<evidence type="ECO:0000313" key="13">
    <source>
        <dbReference type="Proteomes" id="UP000295210"/>
    </source>
</evidence>
<keyword evidence="13" id="KW-1185">Reference proteome</keyword>
<dbReference type="PRINTS" id="PR00344">
    <property type="entry name" value="BCTRLSENSOR"/>
</dbReference>
<feature type="transmembrane region" description="Helical" evidence="10">
    <location>
        <begin position="92"/>
        <end position="110"/>
    </location>
</feature>
<evidence type="ECO:0000256" key="5">
    <source>
        <dbReference type="ARBA" id="ARBA00022741"/>
    </source>
</evidence>
<dbReference type="PANTHER" id="PTHR43065:SF10">
    <property type="entry name" value="PEROXIDE STRESS-ACTIVATED HISTIDINE KINASE MAK3"/>
    <property type="match status" value="1"/>
</dbReference>
<dbReference type="InterPro" id="IPR003661">
    <property type="entry name" value="HisK_dim/P_dom"/>
</dbReference>
<sequence length="376" mass="40996">MTAVASISTRARKWQAAGIGLSILLLAILTWITPARAIEAHNVLHHLNFLPFMVSGMLFGWRGALKALLFSVMLLAPNIAKDWKVWPMDAQDQVVELGVFGVAGVIAGLLSDREREQRRRLEITQQELQRVYTELRQNIEHLKKTERLSAAGHLAASLAHEIRNPLASISGAAGILKRGNASAQNMEECLDIMEKESQRLNKLLTNFLDFARPRLPRYQTVDPASIVQSVAVLARHTAAPNEVQLILELQPNLPPVECDAEQLKQVLLNLVINAVQATPGQGCVWIRCFPRDSMLCIEVQDEGSGATEEAQSKLFDPFFTTKEGGTGLGLAVAANIAAQHGGSLTGANNNHGSGMTFQLKVPFERPTKTLGVGVAL</sequence>
<dbReference type="SMART" id="SM00388">
    <property type="entry name" value="HisKA"/>
    <property type="match status" value="1"/>
</dbReference>
<dbReference type="Pfam" id="PF00512">
    <property type="entry name" value="HisKA"/>
    <property type="match status" value="1"/>
</dbReference>
<reference evidence="12 13" key="1">
    <citation type="submission" date="2019-03" db="EMBL/GenBank/DDBJ databases">
        <title>Genomic Encyclopedia of Type Strains, Phase IV (KMG-IV): sequencing the most valuable type-strain genomes for metagenomic binning, comparative biology and taxonomic classification.</title>
        <authorList>
            <person name="Goeker M."/>
        </authorList>
    </citation>
    <scope>NUCLEOTIDE SEQUENCE [LARGE SCALE GENOMIC DNA]</scope>
    <source>
        <strain evidence="12 13">DSM 103428</strain>
    </source>
</reference>
<dbReference type="RefSeq" id="WP_131997065.1">
    <property type="nucleotide sequence ID" value="NZ_SMGK01000004.1"/>
</dbReference>
<dbReference type="Gene3D" id="3.30.565.10">
    <property type="entry name" value="Histidine kinase-like ATPase, C-terminal domain"/>
    <property type="match status" value="1"/>
</dbReference>
<feature type="domain" description="Histidine kinase" evidence="11">
    <location>
        <begin position="157"/>
        <end position="365"/>
    </location>
</feature>
<comment type="caution">
    <text evidence="12">The sequence shown here is derived from an EMBL/GenBank/DDBJ whole genome shotgun (WGS) entry which is preliminary data.</text>
</comment>
<dbReference type="SUPFAM" id="SSF55874">
    <property type="entry name" value="ATPase domain of HSP90 chaperone/DNA topoisomerase II/histidine kinase"/>
    <property type="match status" value="1"/>
</dbReference>
<accession>A0A4R1L1P7</accession>
<evidence type="ECO:0000259" key="11">
    <source>
        <dbReference type="PROSITE" id="PS50109"/>
    </source>
</evidence>
<protein>
    <recommendedName>
        <fullName evidence="2">histidine kinase</fullName>
        <ecNumber evidence="2">2.7.13.3</ecNumber>
    </recommendedName>
</protein>
<keyword evidence="9" id="KW-0175">Coiled coil</keyword>
<dbReference type="Pfam" id="PF02518">
    <property type="entry name" value="HATPase_c"/>
    <property type="match status" value="1"/>
</dbReference>
<keyword evidence="7" id="KW-0067">ATP-binding</keyword>
<evidence type="ECO:0000256" key="4">
    <source>
        <dbReference type="ARBA" id="ARBA00022679"/>
    </source>
</evidence>
<dbReference type="Gene3D" id="1.10.287.130">
    <property type="match status" value="1"/>
</dbReference>
<feature type="transmembrane region" description="Helical" evidence="10">
    <location>
        <begin position="61"/>
        <end position="80"/>
    </location>
</feature>
<name>A0A4R1L1P7_9BACT</name>
<dbReference type="InterPro" id="IPR003594">
    <property type="entry name" value="HATPase_dom"/>
</dbReference>
<evidence type="ECO:0000256" key="7">
    <source>
        <dbReference type="ARBA" id="ARBA00022840"/>
    </source>
</evidence>
<evidence type="ECO:0000313" key="12">
    <source>
        <dbReference type="EMBL" id="TCK71875.1"/>
    </source>
</evidence>
<proteinExistence type="predicted"/>
<dbReference type="PANTHER" id="PTHR43065">
    <property type="entry name" value="SENSOR HISTIDINE KINASE"/>
    <property type="match status" value="1"/>
</dbReference>
<evidence type="ECO:0000256" key="10">
    <source>
        <dbReference type="SAM" id="Phobius"/>
    </source>
</evidence>
<dbReference type="Proteomes" id="UP000295210">
    <property type="component" value="Unassembled WGS sequence"/>
</dbReference>
<evidence type="ECO:0000256" key="2">
    <source>
        <dbReference type="ARBA" id="ARBA00012438"/>
    </source>
</evidence>
<dbReference type="OrthoDB" id="9764522at2"/>
<keyword evidence="4" id="KW-0808">Transferase</keyword>
<dbReference type="EMBL" id="SMGK01000004">
    <property type="protein sequence ID" value="TCK71875.1"/>
    <property type="molecule type" value="Genomic_DNA"/>
</dbReference>
<dbReference type="EC" id="2.7.13.3" evidence="2"/>
<dbReference type="InterPro" id="IPR036097">
    <property type="entry name" value="HisK_dim/P_sf"/>
</dbReference>
<keyword evidence="10" id="KW-1133">Transmembrane helix</keyword>
<dbReference type="InterPro" id="IPR036890">
    <property type="entry name" value="HATPase_C_sf"/>
</dbReference>
<dbReference type="InterPro" id="IPR005467">
    <property type="entry name" value="His_kinase_dom"/>
</dbReference>
<dbReference type="InterPro" id="IPR004358">
    <property type="entry name" value="Sig_transdc_His_kin-like_C"/>
</dbReference>
<evidence type="ECO:0000256" key="3">
    <source>
        <dbReference type="ARBA" id="ARBA00022553"/>
    </source>
</evidence>
<keyword evidence="6" id="KW-0418">Kinase</keyword>
<keyword evidence="5" id="KW-0547">Nucleotide-binding</keyword>
<evidence type="ECO:0000256" key="1">
    <source>
        <dbReference type="ARBA" id="ARBA00000085"/>
    </source>
</evidence>
<dbReference type="InterPro" id="IPR025201">
    <property type="entry name" value="KdpD_TM"/>
</dbReference>
<dbReference type="AlphaFoldDB" id="A0A4R1L1P7"/>
<evidence type="ECO:0000256" key="6">
    <source>
        <dbReference type="ARBA" id="ARBA00022777"/>
    </source>
</evidence>
<dbReference type="GO" id="GO:0005524">
    <property type="term" value="F:ATP binding"/>
    <property type="evidence" value="ECO:0007669"/>
    <property type="project" value="UniProtKB-KW"/>
</dbReference>
<dbReference type="GO" id="GO:0000155">
    <property type="term" value="F:phosphorelay sensor kinase activity"/>
    <property type="evidence" value="ECO:0007669"/>
    <property type="project" value="InterPro"/>
</dbReference>
<dbReference type="SMART" id="SM00387">
    <property type="entry name" value="HATPase_c"/>
    <property type="match status" value="1"/>
</dbReference>
<organism evidence="12 13">
    <name type="scientific">Acidipila rosea</name>
    <dbReference type="NCBI Taxonomy" id="768535"/>
    <lineage>
        <taxon>Bacteria</taxon>
        <taxon>Pseudomonadati</taxon>
        <taxon>Acidobacteriota</taxon>
        <taxon>Terriglobia</taxon>
        <taxon>Terriglobales</taxon>
        <taxon>Acidobacteriaceae</taxon>
        <taxon>Acidipila</taxon>
    </lineage>
</organism>
<comment type="catalytic activity">
    <reaction evidence="1">
        <text>ATP + protein L-histidine = ADP + protein N-phospho-L-histidine.</text>
        <dbReference type="EC" id="2.7.13.3"/>
    </reaction>
</comment>
<evidence type="ECO:0000256" key="8">
    <source>
        <dbReference type="ARBA" id="ARBA00023012"/>
    </source>
</evidence>
<keyword evidence="10" id="KW-0472">Membrane</keyword>
<feature type="coiled-coil region" evidence="9">
    <location>
        <begin position="111"/>
        <end position="145"/>
    </location>
</feature>
<dbReference type="CDD" id="cd00082">
    <property type="entry name" value="HisKA"/>
    <property type="match status" value="1"/>
</dbReference>
<dbReference type="PROSITE" id="PS50109">
    <property type="entry name" value="HIS_KIN"/>
    <property type="match status" value="1"/>
</dbReference>
<keyword evidence="3" id="KW-0597">Phosphoprotein</keyword>
<keyword evidence="8" id="KW-0902">Two-component regulatory system</keyword>
<keyword evidence="10" id="KW-0812">Transmembrane</keyword>
<evidence type="ECO:0000256" key="9">
    <source>
        <dbReference type="SAM" id="Coils"/>
    </source>
</evidence>
<dbReference type="Pfam" id="PF13493">
    <property type="entry name" value="DUF4118"/>
    <property type="match status" value="1"/>
</dbReference>